<evidence type="ECO:0000313" key="3">
    <source>
        <dbReference type="Proteomes" id="UP000219338"/>
    </source>
</evidence>
<dbReference type="Pfam" id="PF22936">
    <property type="entry name" value="Pol_BBD"/>
    <property type="match status" value="1"/>
</dbReference>
<evidence type="ECO:0000313" key="2">
    <source>
        <dbReference type="EMBL" id="SJL13281.1"/>
    </source>
</evidence>
<dbReference type="AlphaFoldDB" id="A0A284RX05"/>
<dbReference type="Pfam" id="PF14223">
    <property type="entry name" value="Retrotran_gag_2"/>
    <property type="match status" value="1"/>
</dbReference>
<organism evidence="2 3">
    <name type="scientific">Armillaria ostoyae</name>
    <name type="common">Armillaria root rot fungus</name>
    <dbReference type="NCBI Taxonomy" id="47428"/>
    <lineage>
        <taxon>Eukaryota</taxon>
        <taxon>Fungi</taxon>
        <taxon>Dikarya</taxon>
        <taxon>Basidiomycota</taxon>
        <taxon>Agaricomycotina</taxon>
        <taxon>Agaricomycetes</taxon>
        <taxon>Agaricomycetidae</taxon>
        <taxon>Agaricales</taxon>
        <taxon>Marasmiineae</taxon>
        <taxon>Physalacriaceae</taxon>
        <taxon>Armillaria</taxon>
    </lineage>
</organism>
<dbReference type="OrthoDB" id="3035098at2759"/>
<dbReference type="PANTHER" id="PTHR47481">
    <property type="match status" value="1"/>
</dbReference>
<reference evidence="3" key="1">
    <citation type="journal article" date="2017" name="Nat. Ecol. Evol.">
        <title>Genome expansion and lineage-specific genetic innovations in the forest pathogenic fungi Armillaria.</title>
        <authorList>
            <person name="Sipos G."/>
            <person name="Prasanna A.N."/>
            <person name="Walter M.C."/>
            <person name="O'Connor E."/>
            <person name="Balint B."/>
            <person name="Krizsan K."/>
            <person name="Kiss B."/>
            <person name="Hess J."/>
            <person name="Varga T."/>
            <person name="Slot J."/>
            <person name="Riley R."/>
            <person name="Boka B."/>
            <person name="Rigling D."/>
            <person name="Barry K."/>
            <person name="Lee J."/>
            <person name="Mihaltcheva S."/>
            <person name="LaButti K."/>
            <person name="Lipzen A."/>
            <person name="Waldron R."/>
            <person name="Moloney N.M."/>
            <person name="Sperisen C."/>
            <person name="Kredics L."/>
            <person name="Vagvoelgyi C."/>
            <person name="Patrignani A."/>
            <person name="Fitzpatrick D."/>
            <person name="Nagy I."/>
            <person name="Doyle S."/>
            <person name="Anderson J.B."/>
            <person name="Grigoriev I.V."/>
            <person name="Gueldener U."/>
            <person name="Muensterkoetter M."/>
            <person name="Nagy L.G."/>
        </authorList>
    </citation>
    <scope>NUCLEOTIDE SEQUENCE [LARGE SCALE GENOMIC DNA]</scope>
    <source>
        <strain evidence="3">C18/9</strain>
    </source>
</reference>
<dbReference type="Proteomes" id="UP000219338">
    <property type="component" value="Unassembled WGS sequence"/>
</dbReference>
<dbReference type="OMA" id="QDSHICS"/>
<evidence type="ECO:0000259" key="1">
    <source>
        <dbReference type="Pfam" id="PF22936"/>
    </source>
</evidence>
<proteinExistence type="predicted"/>
<keyword evidence="3" id="KW-1185">Reference proteome</keyword>
<protein>
    <recommendedName>
        <fullName evidence="1">Retrovirus-related Pol polyprotein from transposon TNT 1-94-like beta-barrel domain-containing protein</fullName>
    </recommendedName>
</protein>
<dbReference type="InterPro" id="IPR054722">
    <property type="entry name" value="PolX-like_BBD"/>
</dbReference>
<gene>
    <name evidence="2" type="ORF">ARMOST_16721</name>
</gene>
<dbReference type="PANTHER" id="PTHR47481:SF7">
    <property type="entry name" value="CCHC-TYPE DOMAIN-CONTAINING PROTEIN"/>
    <property type="match status" value="1"/>
</dbReference>
<accession>A0A284RX05</accession>
<dbReference type="EMBL" id="FUEG01000019">
    <property type="protein sequence ID" value="SJL13281.1"/>
    <property type="molecule type" value="Genomic_DNA"/>
</dbReference>
<name>A0A284RX05_ARMOS</name>
<sequence>MSTTSLSFTQLPEASQFNSKNLTTWRVKITEIISGKGLWGYVDESIPCLPTAQMTQGTAPTTTPLPLDPTPLYSSTLSSDEWKFQDSHICSHIILNISDPIGLGVKMMGSAKEAWDSIIDTYAVQNEMALSKAQCVLQNTKYTEGADMEAHIQDLCTKCTAVDNLSESGCELTDKDFRGVIVCSLPHTVNWLPILPSLYQCKTSVEIISLLQTHYITLYPTKPDMSFALNAKSSTGKWCINPECKAHKCSTHNVSDCYWPGGGKEGQFPENFGRNRWNNQANNTSSNTQAGNTTPQANLMVTHIPHIAFMVHVMPIDEDDVEVYTGEGNGACTFDEPSDDEMPHLEDVDVEDTPTESDFEEVTISSMSDFDMLDLEEINKDELNLSLFKVEEFICDTPVADKVYVSTTFQGWKPTKSLHFLDSGASDHFLRDLKGFMEYMPQPYHTRSSAKQVEGGFSILGVGTASKLFHCKSGEKKLVRLMFKNTLYAPSLAANLISVSTLDATRFYTTFGGHQAVIKDRNGAKVFTGQGENRMYVLECVDEAEGYRRAWQSESCLISGG</sequence>
<feature type="domain" description="Retrovirus-related Pol polyprotein from transposon TNT 1-94-like beta-barrel" evidence="1">
    <location>
        <begin position="420"/>
        <end position="505"/>
    </location>
</feature>